<dbReference type="SUPFAM" id="SSF110997">
    <property type="entry name" value="Sporulation related repeat"/>
    <property type="match status" value="1"/>
</dbReference>
<organism evidence="7 8">
    <name type="scientific">candidate division CSSED10-310 bacterium</name>
    <dbReference type="NCBI Taxonomy" id="2855610"/>
    <lineage>
        <taxon>Bacteria</taxon>
        <taxon>Bacteria division CSSED10-310</taxon>
    </lineage>
</organism>
<dbReference type="InterPro" id="IPR034718">
    <property type="entry name" value="RlpA"/>
</dbReference>
<dbReference type="PROSITE" id="PS51724">
    <property type="entry name" value="SPOR"/>
    <property type="match status" value="1"/>
</dbReference>
<evidence type="ECO:0000259" key="6">
    <source>
        <dbReference type="PROSITE" id="PS51724"/>
    </source>
</evidence>
<name>A0ABV6Z066_UNCC1</name>
<dbReference type="Pfam" id="PF03330">
    <property type="entry name" value="DPBB_1"/>
    <property type="match status" value="1"/>
</dbReference>
<keyword evidence="8" id="KW-1185">Reference proteome</keyword>
<evidence type="ECO:0000256" key="5">
    <source>
        <dbReference type="RuleBase" id="RU003495"/>
    </source>
</evidence>
<evidence type="ECO:0000313" key="8">
    <source>
        <dbReference type="Proteomes" id="UP001594351"/>
    </source>
</evidence>
<proteinExistence type="inferred from homology"/>
<accession>A0ABV6Z066</accession>
<dbReference type="InterPro" id="IPR007730">
    <property type="entry name" value="SPOR-like_dom"/>
</dbReference>
<feature type="domain" description="SPOR" evidence="6">
    <location>
        <begin position="150"/>
        <end position="228"/>
    </location>
</feature>
<dbReference type="SUPFAM" id="SSF50685">
    <property type="entry name" value="Barwin-like endoglucanases"/>
    <property type="match status" value="1"/>
</dbReference>
<dbReference type="Gene3D" id="2.40.40.10">
    <property type="entry name" value="RlpA-like domain"/>
    <property type="match status" value="1"/>
</dbReference>
<dbReference type="Gene3D" id="3.30.70.1070">
    <property type="entry name" value="Sporulation related repeat"/>
    <property type="match status" value="1"/>
</dbReference>
<comment type="function">
    <text evidence="4">Lytic transglycosylase with a strong preference for naked glycan strands that lack stem peptides.</text>
</comment>
<keyword evidence="2 4" id="KW-0456">Lyase</keyword>
<keyword evidence="1" id="KW-0732">Signal</keyword>
<dbReference type="InterPro" id="IPR012997">
    <property type="entry name" value="RplA"/>
</dbReference>
<dbReference type="EMBL" id="JBHPBY010000229">
    <property type="protein sequence ID" value="MFC1851828.1"/>
    <property type="molecule type" value="Genomic_DNA"/>
</dbReference>
<dbReference type="PANTHER" id="PTHR34183">
    <property type="entry name" value="ENDOLYTIC PEPTIDOGLYCAN TRANSGLYCOSYLASE RLPA"/>
    <property type="match status" value="1"/>
</dbReference>
<evidence type="ECO:0000313" key="7">
    <source>
        <dbReference type="EMBL" id="MFC1851828.1"/>
    </source>
</evidence>
<dbReference type="HAMAP" id="MF_02071">
    <property type="entry name" value="RlpA"/>
    <property type="match status" value="1"/>
</dbReference>
<dbReference type="NCBIfam" id="TIGR00413">
    <property type="entry name" value="rlpA"/>
    <property type="match status" value="1"/>
</dbReference>
<sequence length="228" mass="25636">MSLNERLMLKSYLTKWTIKVPPDIHPICLCILLSLLITCSTPQNLIKPKSGLAIASWYGPKFHGRATSSGEIFNMYAISCAHRTLPFGTRVKITNRINNRSLIVRVNDRGPFVPGREFDLSYGAARELGFVGAGVIEIHYECLDIEPGSRTANESYTIQVGSFVDLENAQQVKLKLSQEYSAVFISEYIRQGTRYFRVRIGNFSNRPEAERLAKIIAGQGHQTLVVQR</sequence>
<evidence type="ECO:0000256" key="1">
    <source>
        <dbReference type="ARBA" id="ARBA00022729"/>
    </source>
</evidence>
<gene>
    <name evidence="4" type="primary">rlpA</name>
    <name evidence="7" type="ORF">ACFL27_16680</name>
</gene>
<protein>
    <recommendedName>
        <fullName evidence="4">Probable endolytic peptidoglycan transglycosylase RlpA</fullName>
        <ecNumber evidence="4">4.2.2.-</ecNumber>
    </recommendedName>
</protein>
<comment type="caution">
    <text evidence="7">The sequence shown here is derived from an EMBL/GenBank/DDBJ whole genome shotgun (WGS) entry which is preliminary data.</text>
</comment>
<comment type="similarity">
    <text evidence="4 5">Belongs to the RlpA family.</text>
</comment>
<dbReference type="InterPro" id="IPR036908">
    <property type="entry name" value="RlpA-like_sf"/>
</dbReference>
<reference evidence="7 8" key="1">
    <citation type="submission" date="2024-09" db="EMBL/GenBank/DDBJ databases">
        <title>Laminarin stimulates single cell rates of sulfate reduction while oxygen inhibits transcriptomic activity in coastal marine sediment.</title>
        <authorList>
            <person name="Lindsay M."/>
            <person name="Orcutt B."/>
            <person name="Emerson D."/>
            <person name="Stepanauskas R."/>
            <person name="D'Angelo T."/>
        </authorList>
    </citation>
    <scope>NUCLEOTIDE SEQUENCE [LARGE SCALE GENOMIC DNA]</scope>
    <source>
        <strain evidence="7">SAG AM-311-K15</strain>
    </source>
</reference>
<evidence type="ECO:0000256" key="3">
    <source>
        <dbReference type="ARBA" id="ARBA00023316"/>
    </source>
</evidence>
<dbReference type="InterPro" id="IPR009009">
    <property type="entry name" value="RlpA-like_DPBB"/>
</dbReference>
<dbReference type="CDD" id="cd22268">
    <property type="entry name" value="DPBB_RlpA-like"/>
    <property type="match status" value="1"/>
</dbReference>
<evidence type="ECO:0000256" key="4">
    <source>
        <dbReference type="HAMAP-Rule" id="MF_02071"/>
    </source>
</evidence>
<dbReference type="EC" id="4.2.2.-" evidence="4"/>
<dbReference type="Pfam" id="PF05036">
    <property type="entry name" value="SPOR"/>
    <property type="match status" value="1"/>
</dbReference>
<keyword evidence="3 4" id="KW-0961">Cell wall biogenesis/degradation</keyword>
<evidence type="ECO:0000256" key="2">
    <source>
        <dbReference type="ARBA" id="ARBA00023239"/>
    </source>
</evidence>
<dbReference type="InterPro" id="IPR036680">
    <property type="entry name" value="SPOR-like_sf"/>
</dbReference>
<dbReference type="Proteomes" id="UP001594351">
    <property type="component" value="Unassembled WGS sequence"/>
</dbReference>
<dbReference type="PANTHER" id="PTHR34183:SF1">
    <property type="entry name" value="ENDOLYTIC PEPTIDOGLYCAN TRANSGLYCOSYLASE RLPA"/>
    <property type="match status" value="1"/>
</dbReference>